<dbReference type="EMBL" id="JAIMBW010000001">
    <property type="protein sequence ID" value="MBY4894982.1"/>
    <property type="molecule type" value="Genomic_DNA"/>
</dbReference>
<feature type="transmembrane region" description="Helical" evidence="1">
    <location>
        <begin position="201"/>
        <end position="225"/>
    </location>
</feature>
<feature type="chain" id="PRO_5036916188" evidence="2">
    <location>
        <begin position="21"/>
        <end position="231"/>
    </location>
</feature>
<evidence type="ECO:0000256" key="2">
    <source>
        <dbReference type="SAM" id="SignalP"/>
    </source>
</evidence>
<proteinExistence type="predicted"/>
<feature type="signal peptide" evidence="2">
    <location>
        <begin position="1"/>
        <end position="20"/>
    </location>
</feature>
<dbReference type="EMBL" id="CP078073">
    <property type="protein sequence ID" value="QXL87594.1"/>
    <property type="molecule type" value="Genomic_DNA"/>
</dbReference>
<gene>
    <name evidence="3" type="ORF">KUL25_19665</name>
</gene>
<dbReference type="RefSeq" id="WP_257894460.1">
    <property type="nucleotide sequence ID" value="NZ_JAIMBW010000001.1"/>
</dbReference>
<sequence>MFKQFFAVAALATLPMAAQATTLDFDGPNDTAIFSGPNVLVGYIVGDREFSFSQITTSGQVSSGANLFDSLACTNNTTPLVAACGGNDDGDLVPQVQGENGVYGNILIRQQASATLDDDAAGNGSLLMTLTSGPAFTLEGFSAIDGSIISLFHNNVQFFGPVNDRGNRETAQYNTLSVSPIFNVGDTLRVQLLGSGGVDSFQLAAIPLPAGGLLLAAAFGGLAFVRRRKTA</sequence>
<evidence type="ECO:0000256" key="1">
    <source>
        <dbReference type="SAM" id="Phobius"/>
    </source>
</evidence>
<protein>
    <submittedName>
        <fullName evidence="3">VPLPA-CTERM sorting domain-containing protein</fullName>
    </submittedName>
</protein>
<dbReference type="NCBIfam" id="TIGR03370">
    <property type="entry name" value="VPLPA-CTERM"/>
    <property type="match status" value="1"/>
</dbReference>
<organism evidence="3">
    <name type="scientific">Gymnodinialimonas phycosphaerae</name>
    <dbReference type="NCBI Taxonomy" id="2841589"/>
    <lineage>
        <taxon>Bacteria</taxon>
        <taxon>Pseudomonadati</taxon>
        <taxon>Pseudomonadota</taxon>
        <taxon>Alphaproteobacteria</taxon>
        <taxon>Rhodobacterales</taxon>
        <taxon>Paracoccaceae</taxon>
        <taxon>Gymnodinialimonas</taxon>
    </lineage>
</organism>
<dbReference type="AlphaFoldDB" id="A0A975YFP4"/>
<keyword evidence="2" id="KW-0732">Signal</keyword>
<keyword evidence="1" id="KW-1133">Transmembrane helix</keyword>
<evidence type="ECO:0000313" key="4">
    <source>
        <dbReference type="Proteomes" id="UP000693972"/>
    </source>
</evidence>
<name>A0A975YFP4_9RHOB</name>
<evidence type="ECO:0000313" key="3">
    <source>
        <dbReference type="EMBL" id="QXL87594.1"/>
    </source>
</evidence>
<dbReference type="Proteomes" id="UP000693972">
    <property type="component" value="Unassembled WGS sequence"/>
</dbReference>
<accession>A0A975YFP4</accession>
<reference evidence="3 4" key="1">
    <citation type="submission" date="2021-07" db="EMBL/GenBank/DDBJ databases">
        <title>Karlodiniumbacter phycospheric gen. nov., sp. nov., a phycosphere bacterium isolated from karlodinium veneficum.</title>
        <authorList>
            <person name="Peng Y."/>
            <person name="Jiang L."/>
            <person name="Lee J."/>
        </authorList>
    </citation>
    <scope>NUCLEOTIDE SEQUENCE</scope>
    <source>
        <strain evidence="3 4">N5</strain>
    </source>
</reference>
<keyword evidence="4" id="KW-1185">Reference proteome</keyword>
<keyword evidence="1" id="KW-0472">Membrane</keyword>
<keyword evidence="1" id="KW-0812">Transmembrane</keyword>
<dbReference type="InterPro" id="IPR022472">
    <property type="entry name" value="VPLPA-CTERM"/>
</dbReference>